<feature type="region of interest" description="Disordered" evidence="6">
    <location>
        <begin position="53"/>
        <end position="132"/>
    </location>
</feature>
<dbReference type="AlphaFoldDB" id="A0A2B7WZS1"/>
<evidence type="ECO:0000256" key="2">
    <source>
        <dbReference type="ARBA" id="ARBA00005371"/>
    </source>
</evidence>
<keyword evidence="9" id="KW-1185">Reference proteome</keyword>
<feature type="domain" description="Survival Motor Neuron Gemin2-binding" evidence="7">
    <location>
        <begin position="15"/>
        <end position="35"/>
    </location>
</feature>
<keyword evidence="3" id="KW-0507">mRNA processing</keyword>
<comment type="subcellular location">
    <subcellularLocation>
        <location evidence="1">Nucleus</location>
    </subcellularLocation>
</comment>
<reference evidence="8 9" key="1">
    <citation type="submission" date="2017-10" db="EMBL/GenBank/DDBJ databases">
        <title>Comparative genomics in systemic dimorphic fungi from Ajellomycetaceae.</title>
        <authorList>
            <person name="Munoz J.F."/>
            <person name="Mcewen J.G."/>
            <person name="Clay O.K."/>
            <person name="Cuomo C.A."/>
        </authorList>
    </citation>
    <scope>NUCLEOTIDE SEQUENCE [LARGE SCALE GENOMIC DNA]</scope>
    <source>
        <strain evidence="8 9">UAMH130</strain>
    </source>
</reference>
<evidence type="ECO:0000256" key="4">
    <source>
        <dbReference type="ARBA" id="ARBA00023187"/>
    </source>
</evidence>
<dbReference type="InterPro" id="IPR049481">
    <property type="entry name" value="SMN_G2-BD"/>
</dbReference>
<dbReference type="InterPro" id="IPR047313">
    <property type="entry name" value="SMN_C"/>
</dbReference>
<feature type="compositionally biased region" description="Basic and acidic residues" evidence="6">
    <location>
        <begin position="106"/>
        <end position="121"/>
    </location>
</feature>
<dbReference type="Pfam" id="PF20635">
    <property type="entry name" value="SMN_YG-box"/>
    <property type="match status" value="1"/>
</dbReference>
<dbReference type="Proteomes" id="UP000224080">
    <property type="component" value="Unassembled WGS sequence"/>
</dbReference>
<keyword evidence="4" id="KW-0508">mRNA splicing</keyword>
<gene>
    <name evidence="8" type="ORF">GX51_04823</name>
</gene>
<evidence type="ECO:0000313" key="8">
    <source>
        <dbReference type="EMBL" id="PGH02119.1"/>
    </source>
</evidence>
<organism evidence="8 9">
    <name type="scientific">Blastomyces parvus</name>
    <dbReference type="NCBI Taxonomy" id="2060905"/>
    <lineage>
        <taxon>Eukaryota</taxon>
        <taxon>Fungi</taxon>
        <taxon>Dikarya</taxon>
        <taxon>Ascomycota</taxon>
        <taxon>Pezizomycotina</taxon>
        <taxon>Eurotiomycetes</taxon>
        <taxon>Eurotiomycetidae</taxon>
        <taxon>Onygenales</taxon>
        <taxon>Ajellomycetaceae</taxon>
        <taxon>Blastomyces</taxon>
    </lineage>
</organism>
<comment type="similarity">
    <text evidence="2">Belongs to the SMN family.</text>
</comment>
<dbReference type="CDD" id="cd22851">
    <property type="entry name" value="SMN_N"/>
    <property type="match status" value="1"/>
</dbReference>
<keyword evidence="5" id="KW-0539">Nucleus</keyword>
<accession>A0A2B7WZS1</accession>
<evidence type="ECO:0000259" key="7">
    <source>
        <dbReference type="Pfam" id="PF20636"/>
    </source>
</evidence>
<dbReference type="InterPro" id="IPR040424">
    <property type="entry name" value="Smn1"/>
</dbReference>
<dbReference type="GO" id="GO:0005634">
    <property type="term" value="C:nucleus"/>
    <property type="evidence" value="ECO:0007669"/>
    <property type="project" value="UniProtKB-SubCell"/>
</dbReference>
<evidence type="ECO:0000256" key="6">
    <source>
        <dbReference type="SAM" id="MobiDB-lite"/>
    </source>
</evidence>
<dbReference type="PANTHER" id="PTHR39267:SF1">
    <property type="entry name" value="SURVIVAL MOTOR NEURON PROTEIN"/>
    <property type="match status" value="1"/>
</dbReference>
<comment type="caution">
    <text evidence="8">The sequence shown here is derived from an EMBL/GenBank/DDBJ whole genome shotgun (WGS) entry which is preliminary data.</text>
</comment>
<evidence type="ECO:0000256" key="1">
    <source>
        <dbReference type="ARBA" id="ARBA00004123"/>
    </source>
</evidence>
<protein>
    <recommendedName>
        <fullName evidence="7">Survival Motor Neuron Gemin2-binding domain-containing protein</fullName>
    </recommendedName>
</protein>
<proteinExistence type="inferred from homology"/>
<dbReference type="Pfam" id="PF20636">
    <property type="entry name" value="SMN_G2-BD"/>
    <property type="match status" value="1"/>
</dbReference>
<dbReference type="STRING" id="2060905.A0A2B7WZS1"/>
<evidence type="ECO:0000256" key="5">
    <source>
        <dbReference type="ARBA" id="ARBA00023242"/>
    </source>
</evidence>
<dbReference type="GO" id="GO:0006397">
    <property type="term" value="P:mRNA processing"/>
    <property type="evidence" value="ECO:0007669"/>
    <property type="project" value="UniProtKB-KW"/>
</dbReference>
<evidence type="ECO:0000313" key="9">
    <source>
        <dbReference type="Proteomes" id="UP000224080"/>
    </source>
</evidence>
<dbReference type="OrthoDB" id="197400at2759"/>
<evidence type="ECO:0000256" key="3">
    <source>
        <dbReference type="ARBA" id="ARBA00022664"/>
    </source>
</evidence>
<dbReference type="EMBL" id="PDNC01000063">
    <property type="protein sequence ID" value="PGH02119.1"/>
    <property type="molecule type" value="Genomic_DNA"/>
</dbReference>
<feature type="compositionally biased region" description="Basic and acidic residues" evidence="6">
    <location>
        <begin position="53"/>
        <end position="73"/>
    </location>
</feature>
<dbReference type="PANTHER" id="PTHR39267">
    <property type="entry name" value="SURVIVAL MOTOR NEURON-LIKE PROTEIN 1"/>
    <property type="match status" value="1"/>
</dbReference>
<dbReference type="GO" id="GO:0008380">
    <property type="term" value="P:RNA splicing"/>
    <property type="evidence" value="ECO:0007669"/>
    <property type="project" value="UniProtKB-KW"/>
</dbReference>
<sequence length="182" mass="20046">MGKRKRSKKKPLTQEEIWDDSALIQSWDDAVEEYKLYHSIQARGENVDDILRAEEAKARAEDEAAVKDGHDEPAAGTQPHGQPEAETESAYAEANDQEMEMTGTDLHGDHGDQREAHDAKANPEPTRPANGIFANMPQLVSQNGDAASGADEGLKNLMMAWYFAGYYTGLYEGQQRGAAQHS</sequence>
<dbReference type="CDD" id="cd22852">
    <property type="entry name" value="SMN_C"/>
    <property type="match status" value="1"/>
</dbReference>
<name>A0A2B7WZS1_9EURO</name>